<dbReference type="PROSITE" id="PS01124">
    <property type="entry name" value="HTH_ARAC_FAMILY_2"/>
    <property type="match status" value="1"/>
</dbReference>
<comment type="caution">
    <text evidence="5">The sequence shown here is derived from an EMBL/GenBank/DDBJ whole genome shotgun (WGS) entry which is preliminary data.</text>
</comment>
<dbReference type="InterPro" id="IPR014710">
    <property type="entry name" value="RmlC-like_jellyroll"/>
</dbReference>
<dbReference type="PANTHER" id="PTHR43280">
    <property type="entry name" value="ARAC-FAMILY TRANSCRIPTIONAL REGULATOR"/>
    <property type="match status" value="1"/>
</dbReference>
<dbReference type="InterPro" id="IPR009057">
    <property type="entry name" value="Homeodomain-like_sf"/>
</dbReference>
<organism evidence="5 6">
    <name type="scientific">Paenibacillus yanchengensis</name>
    <dbReference type="NCBI Taxonomy" id="2035833"/>
    <lineage>
        <taxon>Bacteria</taxon>
        <taxon>Bacillati</taxon>
        <taxon>Bacillota</taxon>
        <taxon>Bacilli</taxon>
        <taxon>Bacillales</taxon>
        <taxon>Paenibacillaceae</taxon>
        <taxon>Paenibacillus</taxon>
    </lineage>
</organism>
<dbReference type="Pfam" id="PF12833">
    <property type="entry name" value="HTH_18"/>
    <property type="match status" value="1"/>
</dbReference>
<accession>A0ABW4YJ18</accession>
<dbReference type="Gene3D" id="1.10.10.60">
    <property type="entry name" value="Homeodomain-like"/>
    <property type="match status" value="2"/>
</dbReference>
<evidence type="ECO:0000259" key="4">
    <source>
        <dbReference type="PROSITE" id="PS01124"/>
    </source>
</evidence>
<evidence type="ECO:0000256" key="1">
    <source>
        <dbReference type="ARBA" id="ARBA00023015"/>
    </source>
</evidence>
<name>A0ABW4YJ18_9BACL</name>
<dbReference type="Pfam" id="PF02311">
    <property type="entry name" value="AraC_binding"/>
    <property type="match status" value="1"/>
</dbReference>
<feature type="domain" description="HTH araC/xylS-type" evidence="4">
    <location>
        <begin position="196"/>
        <end position="297"/>
    </location>
</feature>
<keyword evidence="3" id="KW-0804">Transcription</keyword>
<dbReference type="SUPFAM" id="SSF46689">
    <property type="entry name" value="Homeodomain-like"/>
    <property type="match status" value="2"/>
</dbReference>
<evidence type="ECO:0000256" key="3">
    <source>
        <dbReference type="ARBA" id="ARBA00023163"/>
    </source>
</evidence>
<dbReference type="SUPFAM" id="SSF51215">
    <property type="entry name" value="Regulatory protein AraC"/>
    <property type="match status" value="1"/>
</dbReference>
<dbReference type="PANTHER" id="PTHR43280:SF2">
    <property type="entry name" value="HTH-TYPE TRANSCRIPTIONAL REGULATOR EXSA"/>
    <property type="match status" value="1"/>
</dbReference>
<protein>
    <submittedName>
        <fullName evidence="5">Helix-turn-helix domain-containing protein</fullName>
    </submittedName>
</protein>
<keyword evidence="1" id="KW-0805">Transcription regulation</keyword>
<evidence type="ECO:0000313" key="5">
    <source>
        <dbReference type="EMBL" id="MFD2115735.1"/>
    </source>
</evidence>
<dbReference type="InterPro" id="IPR020449">
    <property type="entry name" value="Tscrpt_reg_AraC-type_HTH"/>
</dbReference>
<keyword evidence="6" id="KW-1185">Reference proteome</keyword>
<sequence length="301" mass="34968">MLNEELQYPMQKVVPFRDWIPNVHYASFQFLMPQRLPPRRLYDFELLYVYQGEAVTTIWGRDHAIQAGQLLFLPAGVKHQNAAVATDGNRFLGIHFDFFHELDIHTEADMIVNEEQVNIHGFAVEAVSDQFPPLTSQLIYTPPLACVQLMEQLESEFSMRLPGYELVCRSLMMQILAYLLRLTLSKSVQHTSHHDQRMLQIIKQIEQQPSDAWTNHSIAKAMSLSIDHTARLFKHLTGMAPNTYIRTIRHREARRLLRETALPIEKISQQVGFASLHYFSRSFRQHEGISPTDYRKLSQIL</sequence>
<reference evidence="6" key="1">
    <citation type="journal article" date="2019" name="Int. J. Syst. Evol. Microbiol.">
        <title>The Global Catalogue of Microorganisms (GCM) 10K type strain sequencing project: providing services to taxonomists for standard genome sequencing and annotation.</title>
        <authorList>
            <consortium name="The Broad Institute Genomics Platform"/>
            <consortium name="The Broad Institute Genome Sequencing Center for Infectious Disease"/>
            <person name="Wu L."/>
            <person name="Ma J."/>
        </authorList>
    </citation>
    <scope>NUCLEOTIDE SEQUENCE [LARGE SCALE GENOMIC DNA]</scope>
    <source>
        <strain evidence="6">GH52</strain>
    </source>
</reference>
<dbReference type="InterPro" id="IPR037923">
    <property type="entry name" value="HTH-like"/>
</dbReference>
<gene>
    <name evidence="5" type="ORF">ACFSJH_08340</name>
</gene>
<dbReference type="InterPro" id="IPR018060">
    <property type="entry name" value="HTH_AraC"/>
</dbReference>
<proteinExistence type="predicted"/>
<evidence type="ECO:0000256" key="2">
    <source>
        <dbReference type="ARBA" id="ARBA00023125"/>
    </source>
</evidence>
<dbReference type="RefSeq" id="WP_377771182.1">
    <property type="nucleotide sequence ID" value="NZ_JBHUHO010000024.1"/>
</dbReference>
<dbReference type="InterPro" id="IPR003313">
    <property type="entry name" value="AraC-bd"/>
</dbReference>
<keyword evidence="2" id="KW-0238">DNA-binding</keyword>
<dbReference type="PRINTS" id="PR00032">
    <property type="entry name" value="HTHARAC"/>
</dbReference>
<dbReference type="Gene3D" id="2.60.120.10">
    <property type="entry name" value="Jelly Rolls"/>
    <property type="match status" value="1"/>
</dbReference>
<dbReference type="Proteomes" id="UP001597362">
    <property type="component" value="Unassembled WGS sequence"/>
</dbReference>
<evidence type="ECO:0000313" key="6">
    <source>
        <dbReference type="Proteomes" id="UP001597362"/>
    </source>
</evidence>
<dbReference type="EMBL" id="JBHUHO010000024">
    <property type="protein sequence ID" value="MFD2115735.1"/>
    <property type="molecule type" value="Genomic_DNA"/>
</dbReference>
<dbReference type="SMART" id="SM00342">
    <property type="entry name" value="HTH_ARAC"/>
    <property type="match status" value="1"/>
</dbReference>